<keyword evidence="1" id="KW-0479">Metal-binding</keyword>
<dbReference type="InterPro" id="IPR001841">
    <property type="entry name" value="Znf_RING"/>
</dbReference>
<evidence type="ECO:0000313" key="7">
    <source>
        <dbReference type="Proteomes" id="UP000230233"/>
    </source>
</evidence>
<evidence type="ECO:0000256" key="1">
    <source>
        <dbReference type="ARBA" id="ARBA00022723"/>
    </source>
</evidence>
<accession>A0A2G5UXY6</accession>
<organism evidence="6 7">
    <name type="scientific">Caenorhabditis nigoni</name>
    <dbReference type="NCBI Taxonomy" id="1611254"/>
    <lineage>
        <taxon>Eukaryota</taxon>
        <taxon>Metazoa</taxon>
        <taxon>Ecdysozoa</taxon>
        <taxon>Nematoda</taxon>
        <taxon>Chromadorea</taxon>
        <taxon>Rhabditida</taxon>
        <taxon>Rhabditina</taxon>
        <taxon>Rhabditomorpha</taxon>
        <taxon>Rhabditoidea</taxon>
        <taxon>Rhabditidae</taxon>
        <taxon>Peloderinae</taxon>
        <taxon>Caenorhabditis</taxon>
    </lineage>
</organism>
<reference evidence="7" key="1">
    <citation type="submission" date="2017-10" db="EMBL/GenBank/DDBJ databases">
        <title>Rapid genome shrinkage in a self-fertile nematode reveals novel sperm competition proteins.</title>
        <authorList>
            <person name="Yin D."/>
            <person name="Schwarz E.M."/>
            <person name="Thomas C.G."/>
            <person name="Felde R.L."/>
            <person name="Korf I.F."/>
            <person name="Cutter A.D."/>
            <person name="Schartner C.M."/>
            <person name="Ralston E.J."/>
            <person name="Meyer B.J."/>
            <person name="Haag E.S."/>
        </authorList>
    </citation>
    <scope>NUCLEOTIDE SEQUENCE [LARGE SCALE GENOMIC DNA]</scope>
    <source>
        <strain evidence="7">JU1422</strain>
    </source>
</reference>
<dbReference type="Proteomes" id="UP000230233">
    <property type="component" value="Chromosome II"/>
</dbReference>
<gene>
    <name evidence="6" type="primary">Cnig_chr_II.g4773</name>
    <name evidence="6" type="ORF">B9Z55_004773</name>
</gene>
<evidence type="ECO:0000313" key="6">
    <source>
        <dbReference type="EMBL" id="PIC44397.1"/>
    </source>
</evidence>
<dbReference type="EMBL" id="PDUG01000002">
    <property type="protein sequence ID" value="PIC44397.1"/>
    <property type="molecule type" value="Genomic_DNA"/>
</dbReference>
<proteinExistence type="predicted"/>
<evidence type="ECO:0000259" key="5">
    <source>
        <dbReference type="PROSITE" id="PS50089"/>
    </source>
</evidence>
<feature type="domain" description="RING-type" evidence="5">
    <location>
        <begin position="9"/>
        <end position="53"/>
    </location>
</feature>
<dbReference type="InterPro" id="IPR013083">
    <property type="entry name" value="Znf_RING/FYVE/PHD"/>
</dbReference>
<sequence>MMHLESLICLACKTYNNVNLFDNDTRRPFVGTCGHSICSICAKSNPKQTCPVCYKKEAFKNGAVNYSSSSIMGNFDYDIFQVIRKWWMSYESGIGVCSKCSARKLLRVCETCKLKEAIKHRDLSKYAICECCAKSKRFYEGKLENLRNFVDHKIPLECHFCHTNDQNLFFDNFEFQWDTEHLNLADFNFCSDCILDNHEDHVTSKILIYETTYFSVFPAKRKEETIPLLGMLLKKKLFEADENIKCKLRYMRMMRICEKMITTFYFVKSIGSRRRSNGNFKKLVSSLEEQYNKYKQLESPCTCLKVWKDSENIVNILGENPSLCRMVERVGVLEVRNGCPLEFESNREEKKKLLELIRRGVKVEEPQRLQIGDDFDSFGLTPQSSYSKK</sequence>
<protein>
    <recommendedName>
        <fullName evidence="5">RING-type domain-containing protein</fullName>
    </recommendedName>
</protein>
<dbReference type="SMART" id="SM00184">
    <property type="entry name" value="RING"/>
    <property type="match status" value="1"/>
</dbReference>
<evidence type="ECO:0000256" key="2">
    <source>
        <dbReference type="ARBA" id="ARBA00022771"/>
    </source>
</evidence>
<name>A0A2G5UXY6_9PELO</name>
<dbReference type="AlphaFoldDB" id="A0A2G5UXY6"/>
<comment type="caution">
    <text evidence="6">The sequence shown here is derived from an EMBL/GenBank/DDBJ whole genome shotgun (WGS) entry which is preliminary data.</text>
</comment>
<dbReference type="Gene3D" id="3.30.40.10">
    <property type="entry name" value="Zinc/RING finger domain, C3HC4 (zinc finger)"/>
    <property type="match status" value="1"/>
</dbReference>
<evidence type="ECO:0000256" key="4">
    <source>
        <dbReference type="PROSITE-ProRule" id="PRU00175"/>
    </source>
</evidence>
<dbReference type="GO" id="GO:0008270">
    <property type="term" value="F:zinc ion binding"/>
    <property type="evidence" value="ECO:0007669"/>
    <property type="project" value="UniProtKB-KW"/>
</dbReference>
<dbReference type="SUPFAM" id="SSF57850">
    <property type="entry name" value="RING/U-box"/>
    <property type="match status" value="1"/>
</dbReference>
<dbReference type="PROSITE" id="PS50089">
    <property type="entry name" value="ZF_RING_2"/>
    <property type="match status" value="1"/>
</dbReference>
<keyword evidence="3" id="KW-0862">Zinc</keyword>
<dbReference type="InterPro" id="IPR017907">
    <property type="entry name" value="Znf_RING_CS"/>
</dbReference>
<evidence type="ECO:0000256" key="3">
    <source>
        <dbReference type="ARBA" id="ARBA00022833"/>
    </source>
</evidence>
<dbReference type="OrthoDB" id="5877120at2759"/>
<dbReference type="PROSITE" id="PS00518">
    <property type="entry name" value="ZF_RING_1"/>
    <property type="match status" value="1"/>
</dbReference>
<keyword evidence="7" id="KW-1185">Reference proteome</keyword>
<keyword evidence="2 4" id="KW-0863">Zinc-finger</keyword>